<comment type="caution">
    <text evidence="4">The sequence shown here is derived from an EMBL/GenBank/DDBJ whole genome shotgun (WGS) entry which is preliminary data.</text>
</comment>
<gene>
    <name evidence="4" type="ORF">KDA82_06310</name>
</gene>
<organism evidence="4 5">
    <name type="scientific">Streptomyces daliensis</name>
    <dbReference type="NCBI Taxonomy" id="299421"/>
    <lineage>
        <taxon>Bacteria</taxon>
        <taxon>Bacillati</taxon>
        <taxon>Actinomycetota</taxon>
        <taxon>Actinomycetes</taxon>
        <taxon>Kitasatosporales</taxon>
        <taxon>Streptomycetaceae</taxon>
        <taxon>Streptomyces</taxon>
    </lineage>
</organism>
<feature type="chain" id="PRO_5038885658" evidence="2">
    <location>
        <begin position="44"/>
        <end position="632"/>
    </location>
</feature>
<dbReference type="AlphaFoldDB" id="A0A8T4IKL5"/>
<dbReference type="PANTHER" id="PTHR42834">
    <property type="entry name" value="ENDONUCLEASE/EXONUCLEASE/PHOSPHATASE FAMILY PROTEIN (AFU_ORTHOLOGUE AFUA_3G09210)"/>
    <property type="match status" value="1"/>
</dbReference>
<dbReference type="SUPFAM" id="SSF56219">
    <property type="entry name" value="DNase I-like"/>
    <property type="match status" value="1"/>
</dbReference>
<dbReference type="GO" id="GO:0004519">
    <property type="term" value="F:endonuclease activity"/>
    <property type="evidence" value="ECO:0007669"/>
    <property type="project" value="UniProtKB-KW"/>
</dbReference>
<protein>
    <submittedName>
        <fullName evidence="4">Endonuclease/exonuclease/phosphatase family protein</fullName>
    </submittedName>
</protein>
<feature type="signal peptide" evidence="2">
    <location>
        <begin position="1"/>
        <end position="43"/>
    </location>
</feature>
<sequence>MPGTTSVTPSEGPLSSRLARTCALTLAALCSTLFVLPSSASSAAASGAGEGTRVHDIQGPTRVSPLKGERVTDVPGVVTAIRGFGSARGFWLQDPSPDDDPSTSEGIFVYTGGTTPDVSVGDALRVTGDVSEFYPGGAGSGGQSLTQLSKATWTVESHGNRLPRAEHLDADRVPGRYAPRAKNDDGNIEPLTLRPRSYALDLYESLEGMRTSVRNAPVTGPTTQYNELWVTADPHENRTPRGGTLYGSYTQQNGARMKVSSLIPFSERPFPEANVGDALKGTTAGPLDYDQFGGYAVRATTLGELKDRGLAREKTRPQREDELSVATYNVENLSPKTDPAKFTRLAEALVTNLASPDIVTVEEVQDNTGPADDGTVAADATLEKLTAAIKDAGGPAYEWRQINPADNADGGQPGGNIRVAFLYNPQRVSFTDRPGGDATTPVQAVERDGAPALSASPGRIAPQDAAWEASRKPLAGEFRFRGRPVFVIANHFSSKGGGDLEGDQPLEGRIQPPNRYSEPQRIEQGKLVNSFVKDLRAIDPKAVVVAAGDFNDFNFSPTLDALRAGRALTSPMNRLPANERYGYVFNGNSQSLDHVLTSPGAGRVDYDVVHINAEFHDQSSDHDPSVVRLPLS</sequence>
<evidence type="ECO:0000313" key="5">
    <source>
        <dbReference type="Proteomes" id="UP000675554"/>
    </source>
</evidence>
<reference evidence="4" key="1">
    <citation type="submission" date="2021-04" db="EMBL/GenBank/DDBJ databases">
        <title>Sequencing of actinobacteria type strains.</title>
        <authorList>
            <person name="Nguyen G.-S."/>
            <person name="Wentzel A."/>
        </authorList>
    </citation>
    <scope>NUCLEOTIDE SEQUENCE</scope>
    <source>
        <strain evidence="4">DSM 42095</strain>
    </source>
</reference>
<dbReference type="EMBL" id="JAGSMN010000120">
    <property type="protein sequence ID" value="MBR7672641.1"/>
    <property type="molecule type" value="Genomic_DNA"/>
</dbReference>
<feature type="region of interest" description="Disordered" evidence="1">
    <location>
        <begin position="45"/>
        <end position="68"/>
    </location>
</feature>
<dbReference type="InterPro" id="IPR036691">
    <property type="entry name" value="Endo/exonu/phosph_ase_sf"/>
</dbReference>
<keyword evidence="2" id="KW-0732">Signal</keyword>
<evidence type="ECO:0000313" key="4">
    <source>
        <dbReference type="EMBL" id="MBR7672641.1"/>
    </source>
</evidence>
<dbReference type="InterPro" id="IPR005135">
    <property type="entry name" value="Endo/exonuclease/phosphatase"/>
</dbReference>
<keyword evidence="5" id="KW-1185">Reference proteome</keyword>
<evidence type="ECO:0000259" key="3">
    <source>
        <dbReference type="Pfam" id="PF03372"/>
    </source>
</evidence>
<feature type="region of interest" description="Disordered" evidence="1">
    <location>
        <begin position="494"/>
        <end position="517"/>
    </location>
</feature>
<dbReference type="Proteomes" id="UP000675554">
    <property type="component" value="Unassembled WGS sequence"/>
</dbReference>
<proteinExistence type="predicted"/>
<accession>A0A8T4IKL5</accession>
<feature type="domain" description="Endonuclease/exonuclease/phosphatase" evidence="3">
    <location>
        <begin position="326"/>
        <end position="622"/>
    </location>
</feature>
<name>A0A8T4IKL5_9ACTN</name>
<keyword evidence="4" id="KW-0255">Endonuclease</keyword>
<dbReference type="Gene3D" id="3.60.10.10">
    <property type="entry name" value="Endonuclease/exonuclease/phosphatase"/>
    <property type="match status" value="1"/>
</dbReference>
<dbReference type="Pfam" id="PF03372">
    <property type="entry name" value="Exo_endo_phos"/>
    <property type="match status" value="1"/>
</dbReference>
<keyword evidence="4" id="KW-0540">Nuclease</keyword>
<keyword evidence="4" id="KW-0378">Hydrolase</keyword>
<evidence type="ECO:0000256" key="1">
    <source>
        <dbReference type="SAM" id="MobiDB-lite"/>
    </source>
</evidence>
<dbReference type="PANTHER" id="PTHR42834:SF1">
    <property type="entry name" value="ENDONUCLEASE_EXONUCLEASE_PHOSPHATASE FAMILY PROTEIN (AFU_ORTHOLOGUE AFUA_3G09210)"/>
    <property type="match status" value="1"/>
</dbReference>
<evidence type="ECO:0000256" key="2">
    <source>
        <dbReference type="SAM" id="SignalP"/>
    </source>
</evidence>
<dbReference type="CDD" id="cd04486">
    <property type="entry name" value="YhcR_OBF_like"/>
    <property type="match status" value="1"/>
</dbReference>